<evidence type="ECO:0000256" key="2">
    <source>
        <dbReference type="PROSITE-ProRule" id="PRU00169"/>
    </source>
</evidence>
<dbReference type="RefSeq" id="WP_380025964.1">
    <property type="nucleotide sequence ID" value="NZ_JBHSHC010000096.1"/>
</dbReference>
<dbReference type="PANTHER" id="PTHR43156">
    <property type="entry name" value="STAGE II SPORULATION PROTEIN E-RELATED"/>
    <property type="match status" value="1"/>
</dbReference>
<dbReference type="SUPFAM" id="SSF52172">
    <property type="entry name" value="CheY-like"/>
    <property type="match status" value="1"/>
</dbReference>
<gene>
    <name evidence="4" type="ORF">ACFO8Q_11850</name>
</gene>
<name>A0ABV9Q2H8_9BACL</name>
<feature type="modified residue" description="4-aspartylphosphate" evidence="2">
    <location>
        <position position="59"/>
    </location>
</feature>
<dbReference type="EMBL" id="JBHSHC010000096">
    <property type="protein sequence ID" value="MFC4768044.1"/>
    <property type="molecule type" value="Genomic_DNA"/>
</dbReference>
<keyword evidence="2" id="KW-0597">Phosphoprotein</keyword>
<feature type="domain" description="Response regulatory" evidence="3">
    <location>
        <begin position="2"/>
        <end position="126"/>
    </location>
</feature>
<comment type="caution">
    <text evidence="4">The sequence shown here is derived from an EMBL/GenBank/DDBJ whole genome shotgun (WGS) entry which is preliminary data.</text>
</comment>
<dbReference type="Gene3D" id="3.60.40.10">
    <property type="entry name" value="PPM-type phosphatase domain"/>
    <property type="match status" value="1"/>
</dbReference>
<keyword evidence="5" id="KW-1185">Reference proteome</keyword>
<dbReference type="PANTHER" id="PTHR43156:SF14">
    <property type="entry name" value="PHOSPHOSERINE PHOSPHATASE RSBP"/>
    <property type="match status" value="1"/>
</dbReference>
<dbReference type="EC" id="3.1.3.16" evidence="4"/>
<evidence type="ECO:0000313" key="4">
    <source>
        <dbReference type="EMBL" id="MFC4768044.1"/>
    </source>
</evidence>
<keyword evidence="1 4" id="KW-0378">Hydrolase</keyword>
<dbReference type="Gene3D" id="3.40.50.2300">
    <property type="match status" value="1"/>
</dbReference>
<reference evidence="5" key="1">
    <citation type="journal article" date="2019" name="Int. J. Syst. Evol. Microbiol.">
        <title>The Global Catalogue of Microorganisms (GCM) 10K type strain sequencing project: providing services to taxonomists for standard genome sequencing and annotation.</title>
        <authorList>
            <consortium name="The Broad Institute Genomics Platform"/>
            <consortium name="The Broad Institute Genome Sequencing Center for Infectious Disease"/>
            <person name="Wu L."/>
            <person name="Ma J."/>
        </authorList>
    </citation>
    <scope>NUCLEOTIDE SEQUENCE [LARGE SCALE GENOMIC DNA]</scope>
    <source>
        <strain evidence="5">WYCCWR 12678</strain>
    </source>
</reference>
<evidence type="ECO:0000259" key="3">
    <source>
        <dbReference type="PROSITE" id="PS50110"/>
    </source>
</evidence>
<proteinExistence type="predicted"/>
<dbReference type="Pfam" id="PF07228">
    <property type="entry name" value="SpoIIE"/>
    <property type="match status" value="1"/>
</dbReference>
<protein>
    <submittedName>
        <fullName evidence="4">PP2C family protein-serine/threonine phosphatase</fullName>
        <ecNumber evidence="4">3.1.3.16</ecNumber>
    </submittedName>
</protein>
<evidence type="ECO:0000256" key="1">
    <source>
        <dbReference type="ARBA" id="ARBA00022801"/>
    </source>
</evidence>
<dbReference type="Proteomes" id="UP001596002">
    <property type="component" value="Unassembled WGS sequence"/>
</dbReference>
<dbReference type="SUPFAM" id="SSF81606">
    <property type="entry name" value="PP2C-like"/>
    <property type="match status" value="1"/>
</dbReference>
<accession>A0ABV9Q2H8</accession>
<sequence>MRILIVDDSEVNQLVLQAILEKAGYTELIAVDSANEAFNQLGMDNPSNVSPEIDLILMDIMMPEIDGIEACRQIKANQRLRDIPIIMVTALTETTDLEAAFAAGAMDYITKPFKKLELLARVRSALALKHELDRRKIREQKLLKDLCLAKRVQQSVLSRPISNPRIEIAAAYVPSQELSGDMYYWCDIDQHRYGILLLDVVGHGVSASLISMSVRSLLRGLITRLVDPVRVVRELNRHIHNLFGKDKKLSFQYFTAIYVMIDTQKREIEYVNAGHPPGLILQQDQTVLSLDRSSVPIGFRAEMPVEKRTLSYSKPLKIILYTDGLIEVPGKSILASIQNLKDFLRHNQHMENQSLIERVIADREQREDLIDDICLISITIHD</sequence>
<dbReference type="InterPro" id="IPR011006">
    <property type="entry name" value="CheY-like_superfamily"/>
</dbReference>
<evidence type="ECO:0000313" key="5">
    <source>
        <dbReference type="Proteomes" id="UP001596002"/>
    </source>
</evidence>
<dbReference type="SMART" id="SM00331">
    <property type="entry name" value="PP2C_SIG"/>
    <property type="match status" value="1"/>
</dbReference>
<dbReference type="SMART" id="SM00448">
    <property type="entry name" value="REC"/>
    <property type="match status" value="1"/>
</dbReference>
<organism evidence="4 5">
    <name type="scientific">Effusibacillus consociatus</name>
    <dbReference type="NCBI Taxonomy" id="1117041"/>
    <lineage>
        <taxon>Bacteria</taxon>
        <taxon>Bacillati</taxon>
        <taxon>Bacillota</taxon>
        <taxon>Bacilli</taxon>
        <taxon>Bacillales</taxon>
        <taxon>Alicyclobacillaceae</taxon>
        <taxon>Effusibacillus</taxon>
    </lineage>
</organism>
<dbReference type="InterPro" id="IPR036457">
    <property type="entry name" value="PPM-type-like_dom_sf"/>
</dbReference>
<dbReference type="PROSITE" id="PS50110">
    <property type="entry name" value="RESPONSE_REGULATORY"/>
    <property type="match status" value="1"/>
</dbReference>
<dbReference type="InterPro" id="IPR001932">
    <property type="entry name" value="PPM-type_phosphatase-like_dom"/>
</dbReference>
<dbReference type="GO" id="GO:0004722">
    <property type="term" value="F:protein serine/threonine phosphatase activity"/>
    <property type="evidence" value="ECO:0007669"/>
    <property type="project" value="UniProtKB-EC"/>
</dbReference>
<dbReference type="Pfam" id="PF00072">
    <property type="entry name" value="Response_reg"/>
    <property type="match status" value="1"/>
</dbReference>
<dbReference type="InterPro" id="IPR001789">
    <property type="entry name" value="Sig_transdc_resp-reg_receiver"/>
</dbReference>
<dbReference type="InterPro" id="IPR052016">
    <property type="entry name" value="Bact_Sigma-Reg"/>
</dbReference>